<feature type="region of interest" description="Disordered" evidence="1">
    <location>
        <begin position="93"/>
        <end position="138"/>
    </location>
</feature>
<proteinExistence type="predicted"/>
<dbReference type="PANTHER" id="PTHR34808">
    <property type="entry name" value="EXPRESSED PROTEIN"/>
    <property type="match status" value="1"/>
</dbReference>
<sequence length="138" mass="15185">MGSIQRQESFDDNGDLINLSDDVVLEAPTLTSEEMDRARREALEILRDNSPEEALKIFTQILGSTVGTKIFSRNNAVFGLMLHQSLIRHEVQSPVAGNTATNQAVNALPRPATASPKPPRLPRTTDRDRVDHPVGSSR</sequence>
<protein>
    <submittedName>
        <fullName evidence="2">Uncharacterized protein</fullName>
    </submittedName>
</protein>
<keyword evidence="3" id="KW-1185">Reference proteome</keyword>
<evidence type="ECO:0000313" key="3">
    <source>
        <dbReference type="Proteomes" id="UP000479710"/>
    </source>
</evidence>
<evidence type="ECO:0000256" key="1">
    <source>
        <dbReference type="SAM" id="MobiDB-lite"/>
    </source>
</evidence>
<comment type="caution">
    <text evidence="2">The sequence shown here is derived from an EMBL/GenBank/DDBJ whole genome shotgun (WGS) entry which is preliminary data.</text>
</comment>
<dbReference type="AlphaFoldDB" id="A0A6G1BRB3"/>
<organism evidence="2 3">
    <name type="scientific">Oryza meyeriana var. granulata</name>
    <dbReference type="NCBI Taxonomy" id="110450"/>
    <lineage>
        <taxon>Eukaryota</taxon>
        <taxon>Viridiplantae</taxon>
        <taxon>Streptophyta</taxon>
        <taxon>Embryophyta</taxon>
        <taxon>Tracheophyta</taxon>
        <taxon>Spermatophyta</taxon>
        <taxon>Magnoliopsida</taxon>
        <taxon>Liliopsida</taxon>
        <taxon>Poales</taxon>
        <taxon>Poaceae</taxon>
        <taxon>BOP clade</taxon>
        <taxon>Oryzoideae</taxon>
        <taxon>Oryzeae</taxon>
        <taxon>Oryzinae</taxon>
        <taxon>Oryza</taxon>
        <taxon>Oryza meyeriana</taxon>
    </lineage>
</organism>
<evidence type="ECO:0000313" key="2">
    <source>
        <dbReference type="EMBL" id="KAF0890382.1"/>
    </source>
</evidence>
<reference evidence="2 3" key="1">
    <citation type="submission" date="2019-11" db="EMBL/GenBank/DDBJ databases">
        <title>Whole genome sequence of Oryza granulata.</title>
        <authorList>
            <person name="Li W."/>
        </authorList>
    </citation>
    <scope>NUCLEOTIDE SEQUENCE [LARGE SCALE GENOMIC DNA]</scope>
    <source>
        <strain evidence="3">cv. Menghai</strain>
        <tissue evidence="2">Leaf</tissue>
    </source>
</reference>
<dbReference type="Proteomes" id="UP000479710">
    <property type="component" value="Unassembled WGS sequence"/>
</dbReference>
<feature type="compositionally biased region" description="Basic and acidic residues" evidence="1">
    <location>
        <begin position="123"/>
        <end position="132"/>
    </location>
</feature>
<dbReference type="OrthoDB" id="603047at2759"/>
<gene>
    <name evidence="2" type="ORF">E2562_002777</name>
</gene>
<dbReference type="EMBL" id="SPHZ02000011">
    <property type="protein sequence ID" value="KAF0890382.1"/>
    <property type="molecule type" value="Genomic_DNA"/>
</dbReference>
<name>A0A6G1BRB3_9ORYZ</name>
<feature type="compositionally biased region" description="Polar residues" evidence="1">
    <location>
        <begin position="95"/>
        <end position="105"/>
    </location>
</feature>
<accession>A0A6G1BRB3</accession>
<dbReference type="PANTHER" id="PTHR34808:SF9">
    <property type="entry name" value="OS04G0458800 PROTEIN"/>
    <property type="match status" value="1"/>
</dbReference>